<dbReference type="PANTHER" id="PTHR10367:SF27">
    <property type="entry name" value="TYROSINE-PROTEIN PHOSPHATASE F54C8.4-RELATED"/>
    <property type="match status" value="1"/>
</dbReference>
<name>A0AAD4RBL9_9BILA</name>
<comment type="caution">
    <text evidence="4">The sequence shown here is derived from an EMBL/GenBank/DDBJ whole genome shotgun (WGS) entry which is preliminary data.</text>
</comment>
<dbReference type="EMBL" id="JAKKPZ010000003">
    <property type="protein sequence ID" value="KAI1723670.1"/>
    <property type="molecule type" value="Genomic_DNA"/>
</dbReference>
<organism evidence="4 5">
    <name type="scientific">Ditylenchus destructor</name>
    <dbReference type="NCBI Taxonomy" id="166010"/>
    <lineage>
        <taxon>Eukaryota</taxon>
        <taxon>Metazoa</taxon>
        <taxon>Ecdysozoa</taxon>
        <taxon>Nematoda</taxon>
        <taxon>Chromadorea</taxon>
        <taxon>Rhabditida</taxon>
        <taxon>Tylenchina</taxon>
        <taxon>Tylenchomorpha</taxon>
        <taxon>Sphaerularioidea</taxon>
        <taxon>Anguinidae</taxon>
        <taxon>Anguininae</taxon>
        <taxon>Ditylenchus</taxon>
    </lineage>
</organism>
<dbReference type="FunFam" id="3.90.190.10:FF:000256">
    <property type="entry name" value="mRNA capping enzyme, C-terminal domain containing protein"/>
    <property type="match status" value="1"/>
</dbReference>
<dbReference type="Pfam" id="PF00782">
    <property type="entry name" value="DSPc"/>
    <property type="match status" value="1"/>
</dbReference>
<accession>A0AAD4RBL9</accession>
<dbReference type="PROSITE" id="PS50054">
    <property type="entry name" value="TYR_PHOSPHATASE_DUAL"/>
    <property type="match status" value="1"/>
</dbReference>
<evidence type="ECO:0000259" key="3">
    <source>
        <dbReference type="PROSITE" id="PS50056"/>
    </source>
</evidence>
<reference evidence="4" key="1">
    <citation type="submission" date="2022-01" db="EMBL/GenBank/DDBJ databases">
        <title>Genome Sequence Resource for Two Populations of Ditylenchus destructor, the Migratory Endoparasitic Phytonematode.</title>
        <authorList>
            <person name="Zhang H."/>
            <person name="Lin R."/>
            <person name="Xie B."/>
        </authorList>
    </citation>
    <scope>NUCLEOTIDE SEQUENCE</scope>
    <source>
        <strain evidence="4">BazhouSP</strain>
    </source>
</reference>
<dbReference type="AlphaFoldDB" id="A0AAD4RBL9"/>
<feature type="region of interest" description="Disordered" evidence="1">
    <location>
        <begin position="185"/>
        <end position="240"/>
    </location>
</feature>
<feature type="domain" description="Tyrosine specific protein phosphatases" evidence="3">
    <location>
        <begin position="107"/>
        <end position="182"/>
    </location>
</feature>
<dbReference type="SUPFAM" id="SSF52799">
    <property type="entry name" value="(Phosphotyrosine protein) phosphatases II"/>
    <property type="match status" value="1"/>
</dbReference>
<dbReference type="Proteomes" id="UP001201812">
    <property type="component" value="Unassembled WGS sequence"/>
</dbReference>
<evidence type="ECO:0000313" key="4">
    <source>
        <dbReference type="EMBL" id="KAI1723670.1"/>
    </source>
</evidence>
<dbReference type="InterPro" id="IPR051029">
    <property type="entry name" value="mRNA_Capping_Enz/RNA_Phosphat"/>
</dbReference>
<dbReference type="InterPro" id="IPR029021">
    <property type="entry name" value="Prot-tyrosine_phosphatase-like"/>
</dbReference>
<dbReference type="GO" id="GO:0004651">
    <property type="term" value="F:polynucleotide 5'-phosphatase activity"/>
    <property type="evidence" value="ECO:0007669"/>
    <property type="project" value="TreeGrafter"/>
</dbReference>
<proteinExistence type="predicted"/>
<keyword evidence="5" id="KW-1185">Reference proteome</keyword>
<dbReference type="Gene3D" id="3.90.190.10">
    <property type="entry name" value="Protein tyrosine phosphatase superfamily"/>
    <property type="match status" value="1"/>
</dbReference>
<evidence type="ECO:0000259" key="2">
    <source>
        <dbReference type="PROSITE" id="PS50054"/>
    </source>
</evidence>
<dbReference type="InterPro" id="IPR020422">
    <property type="entry name" value="TYR_PHOSPHATASE_DUAL_dom"/>
</dbReference>
<evidence type="ECO:0000256" key="1">
    <source>
        <dbReference type="SAM" id="MobiDB-lite"/>
    </source>
</evidence>
<dbReference type="InterPro" id="IPR000340">
    <property type="entry name" value="Dual-sp_phosphatase_cat-dom"/>
</dbReference>
<sequence>MVRTNRKVPTEWERYEPIGSVIANTRIFALKTPLRLELQTKVPKSRKFSSCELFRKLAESGLALGLLINAANTERYYDRADIEGMCISYKDVLCPGRGFLDRNDLVKKFCKTIEDFLANNQDNELLIGVHCTNGVNRAGYLICRYLIDRLGWSSHQALEAFETARGYPIERGSYVQALHRADKEKRLKKRRAETENTPEAGSNEEDEDQHSEKDRKHKRKRRKEADSADGNGLVDGGDMSAFDPTLTAQMMQQFFQMEQQFKKAAEGVEQVYSTPYAAVTSQSHVPQNARHGTKAQHSSTFLSPSVVGSTATAAAIALQQYSATKMSGSADSSPYMNNSVSSIGKNNVTLSIATTTHSAGRTPEDIGDEDIDEEEEEISTTTIDFESMGKIDVKEVSASQQRRLRRRKLEKKFQVMKRGKFWEINELRKQGGL</sequence>
<gene>
    <name evidence="4" type="ORF">DdX_03840</name>
</gene>
<dbReference type="PANTHER" id="PTHR10367">
    <property type="entry name" value="MRNA-CAPPING ENZYME"/>
    <property type="match status" value="1"/>
</dbReference>
<feature type="domain" description="Tyrosine-protein phosphatase" evidence="2">
    <location>
        <begin position="38"/>
        <end position="187"/>
    </location>
</feature>
<dbReference type="InterPro" id="IPR000387">
    <property type="entry name" value="Tyr_Pase_dom"/>
</dbReference>
<evidence type="ECO:0000313" key="5">
    <source>
        <dbReference type="Proteomes" id="UP001201812"/>
    </source>
</evidence>
<protein>
    <submittedName>
        <fullName evidence="4">Dual specificity phosphatase, catalytic domain-containing protein</fullName>
    </submittedName>
</protein>
<dbReference type="PROSITE" id="PS50056">
    <property type="entry name" value="TYR_PHOSPHATASE_2"/>
    <property type="match status" value="1"/>
</dbReference>